<gene>
    <name evidence="8" type="ORF">HGG69_02040</name>
</gene>
<evidence type="ECO:0000256" key="2">
    <source>
        <dbReference type="ARBA" id="ARBA00022516"/>
    </source>
</evidence>
<keyword evidence="5" id="KW-0443">Lipid metabolism</keyword>
<evidence type="ECO:0000256" key="3">
    <source>
        <dbReference type="ARBA" id="ARBA00022553"/>
    </source>
</evidence>
<accession>A0A858U1T3</accession>
<dbReference type="Pfam" id="PF00550">
    <property type="entry name" value="PP-binding"/>
    <property type="match status" value="1"/>
</dbReference>
<dbReference type="InterPro" id="IPR009081">
    <property type="entry name" value="PP-bd_ACP"/>
</dbReference>
<dbReference type="PANTHER" id="PTHR20863">
    <property type="entry name" value="ACYL CARRIER PROTEIN"/>
    <property type="match status" value="1"/>
</dbReference>
<dbReference type="PROSITE" id="PS00012">
    <property type="entry name" value="PHOSPHOPANTETHEINE"/>
    <property type="match status" value="1"/>
</dbReference>
<dbReference type="AlphaFoldDB" id="A0A858U1T3"/>
<evidence type="ECO:0000256" key="5">
    <source>
        <dbReference type="ARBA" id="ARBA00023098"/>
    </source>
</evidence>
<dbReference type="SUPFAM" id="SSF47336">
    <property type="entry name" value="ACP-like"/>
    <property type="match status" value="1"/>
</dbReference>
<feature type="domain" description="Carrier" evidence="7">
    <location>
        <begin position="1"/>
        <end position="73"/>
    </location>
</feature>
<evidence type="ECO:0000313" key="8">
    <source>
        <dbReference type="EMBL" id="QJG67084.1"/>
    </source>
</evidence>
<dbReference type="Proteomes" id="UP000501060">
    <property type="component" value="Chromosome"/>
</dbReference>
<evidence type="ECO:0000313" key="9">
    <source>
        <dbReference type="Proteomes" id="UP000501060"/>
    </source>
</evidence>
<keyword evidence="1" id="KW-0596">Phosphopantetheine</keyword>
<reference evidence="8 9" key="1">
    <citation type="submission" date="2020-04" db="EMBL/GenBank/DDBJ databases">
        <title>Novel Mycoplasma species detected in Phocoena phocoena (harbor porpoise) from the USA.</title>
        <authorList>
            <person name="Volokhov D.V."/>
        </authorList>
    </citation>
    <scope>NUCLEOTIDE SEQUENCE [LARGE SCALE GENOMIC DNA]</scope>
    <source>
        <strain evidence="8 9">Phocoena C-264-GEN</strain>
    </source>
</reference>
<dbReference type="GO" id="GO:0000035">
    <property type="term" value="F:acyl binding"/>
    <property type="evidence" value="ECO:0007669"/>
    <property type="project" value="TreeGrafter"/>
</dbReference>
<evidence type="ECO:0000256" key="6">
    <source>
        <dbReference type="ARBA" id="ARBA00023160"/>
    </source>
</evidence>
<name>A0A858U1T3_9MOLU</name>
<protein>
    <submittedName>
        <fullName evidence="8">Acyl carrier protein</fullName>
    </submittedName>
</protein>
<keyword evidence="4" id="KW-0276">Fatty acid metabolism</keyword>
<organism evidence="8 9">
    <name type="scientific">Mycoplasma phocoenae</name>
    <dbReference type="NCBI Taxonomy" id="754517"/>
    <lineage>
        <taxon>Bacteria</taxon>
        <taxon>Bacillati</taxon>
        <taxon>Mycoplasmatota</taxon>
        <taxon>Mollicutes</taxon>
        <taxon>Mycoplasmataceae</taxon>
        <taxon>Mycoplasma</taxon>
    </lineage>
</organism>
<dbReference type="InterPro" id="IPR006162">
    <property type="entry name" value="Ppantetheine_attach_site"/>
</dbReference>
<dbReference type="InterPro" id="IPR003231">
    <property type="entry name" value="ACP"/>
</dbReference>
<keyword evidence="3" id="KW-0597">Phosphoprotein</keyword>
<proteinExistence type="predicted"/>
<keyword evidence="2" id="KW-0444">Lipid biosynthesis</keyword>
<dbReference type="Gene3D" id="1.10.1200.10">
    <property type="entry name" value="ACP-like"/>
    <property type="match status" value="1"/>
</dbReference>
<dbReference type="EMBL" id="CP051481">
    <property type="protein sequence ID" value="QJG67084.1"/>
    <property type="molecule type" value="Genomic_DNA"/>
</dbReference>
<dbReference type="KEGG" id="mphe:HGG69_02040"/>
<dbReference type="RefSeq" id="WP_169605135.1">
    <property type="nucleotide sequence ID" value="NZ_CP051481.1"/>
</dbReference>
<dbReference type="InterPro" id="IPR036736">
    <property type="entry name" value="ACP-like_sf"/>
</dbReference>
<evidence type="ECO:0000256" key="4">
    <source>
        <dbReference type="ARBA" id="ARBA00022832"/>
    </source>
</evidence>
<keyword evidence="9" id="KW-1185">Reference proteome</keyword>
<evidence type="ECO:0000256" key="1">
    <source>
        <dbReference type="ARBA" id="ARBA00022450"/>
    </source>
</evidence>
<keyword evidence="6" id="KW-0275">Fatty acid biosynthesis</keyword>
<sequence>MQEILQAIITELKTMTKSKITVESKIKDLGIDSLDLLQSVTNLEEKLNIQISDEELLTIKSVKDLLSIIETKLN</sequence>
<dbReference type="PANTHER" id="PTHR20863:SF76">
    <property type="entry name" value="CARRIER DOMAIN-CONTAINING PROTEIN"/>
    <property type="match status" value="1"/>
</dbReference>
<dbReference type="PROSITE" id="PS50075">
    <property type="entry name" value="CARRIER"/>
    <property type="match status" value="1"/>
</dbReference>
<dbReference type="GO" id="GO:0000036">
    <property type="term" value="F:acyl carrier activity"/>
    <property type="evidence" value="ECO:0007669"/>
    <property type="project" value="TreeGrafter"/>
</dbReference>
<evidence type="ECO:0000259" key="7">
    <source>
        <dbReference type="PROSITE" id="PS50075"/>
    </source>
</evidence>